<dbReference type="PANTHER" id="PTHR47840:SF1">
    <property type="entry name" value="ZN(II)2CYS6 TRANSCRIPTION FACTOR (EUROFUNG)"/>
    <property type="match status" value="1"/>
</dbReference>
<evidence type="ECO:0000256" key="5">
    <source>
        <dbReference type="SAM" id="MobiDB-lite"/>
    </source>
</evidence>
<dbReference type="PROSITE" id="PS00463">
    <property type="entry name" value="ZN2_CY6_FUNGAL_1"/>
    <property type="match status" value="1"/>
</dbReference>
<dbReference type="SMART" id="SM00066">
    <property type="entry name" value="GAL4"/>
    <property type="match status" value="1"/>
</dbReference>
<dbReference type="CDD" id="cd12148">
    <property type="entry name" value="fungal_TF_MHR"/>
    <property type="match status" value="1"/>
</dbReference>
<keyword evidence="8" id="KW-1185">Reference proteome</keyword>
<comment type="caution">
    <text evidence="7">The sequence shown here is derived from an EMBL/GenBank/DDBJ whole genome shotgun (WGS) entry which is preliminary data.</text>
</comment>
<dbReference type="SUPFAM" id="SSF57701">
    <property type="entry name" value="Zn2/Cys6 DNA-binding domain"/>
    <property type="match status" value="1"/>
</dbReference>
<dbReference type="InterPro" id="IPR007219">
    <property type="entry name" value="XnlR_reg_dom"/>
</dbReference>
<keyword evidence="2" id="KW-0805">Transcription regulation</keyword>
<reference evidence="7 8" key="1">
    <citation type="submission" date="2018-12" db="EMBL/GenBank/DDBJ databases">
        <title>Genome sequence and assembly of Colletotrichum trifolii.</title>
        <authorList>
            <person name="Gan P."/>
            <person name="Shirasu K."/>
        </authorList>
    </citation>
    <scope>NUCLEOTIDE SEQUENCE [LARGE SCALE GENOMIC DNA]</scope>
    <source>
        <strain evidence="7 8">543-2</strain>
    </source>
</reference>
<evidence type="ECO:0000313" key="8">
    <source>
        <dbReference type="Proteomes" id="UP000295703"/>
    </source>
</evidence>
<dbReference type="InterPro" id="IPR001138">
    <property type="entry name" value="Zn2Cys6_DnaBD"/>
</dbReference>
<feature type="region of interest" description="Disordered" evidence="5">
    <location>
        <begin position="1"/>
        <end position="22"/>
    </location>
</feature>
<dbReference type="GO" id="GO:0000981">
    <property type="term" value="F:DNA-binding transcription factor activity, RNA polymerase II-specific"/>
    <property type="evidence" value="ECO:0007669"/>
    <property type="project" value="InterPro"/>
</dbReference>
<protein>
    <submittedName>
        <fullName evidence="7">Dehydrocurvularin biosynthesis regulator</fullName>
    </submittedName>
</protein>
<evidence type="ECO:0000256" key="4">
    <source>
        <dbReference type="ARBA" id="ARBA00023242"/>
    </source>
</evidence>
<dbReference type="STRING" id="5466.A0A4V3HW28"/>
<evidence type="ECO:0000256" key="1">
    <source>
        <dbReference type="ARBA" id="ARBA00022723"/>
    </source>
</evidence>
<dbReference type="Gene3D" id="4.10.240.10">
    <property type="entry name" value="Zn(2)-C6 fungal-type DNA-binding domain"/>
    <property type="match status" value="1"/>
</dbReference>
<organism evidence="7 8">
    <name type="scientific">Colletotrichum trifolii</name>
    <dbReference type="NCBI Taxonomy" id="5466"/>
    <lineage>
        <taxon>Eukaryota</taxon>
        <taxon>Fungi</taxon>
        <taxon>Dikarya</taxon>
        <taxon>Ascomycota</taxon>
        <taxon>Pezizomycotina</taxon>
        <taxon>Sordariomycetes</taxon>
        <taxon>Hypocreomycetidae</taxon>
        <taxon>Glomerellales</taxon>
        <taxon>Glomerellaceae</taxon>
        <taxon>Colletotrichum</taxon>
        <taxon>Colletotrichum orbiculare species complex</taxon>
    </lineage>
</organism>
<dbReference type="Pfam" id="PF04082">
    <property type="entry name" value="Fungal_trans"/>
    <property type="match status" value="1"/>
</dbReference>
<keyword evidence="3" id="KW-0804">Transcription</keyword>
<keyword evidence="4" id="KW-0539">Nucleus</keyword>
<evidence type="ECO:0000256" key="2">
    <source>
        <dbReference type="ARBA" id="ARBA00023015"/>
    </source>
</evidence>
<gene>
    <name evidence="7" type="ORF">CTRI78_v006210</name>
</gene>
<dbReference type="AlphaFoldDB" id="A0A4V3HW28"/>
<accession>A0A4V3HW28</accession>
<proteinExistence type="predicted"/>
<sequence>MQELQPESPGVDQVRSRKKRKVRKGTKSCWECKRRKIRCEFSSQSDDVCIGCQRRGTSCLTQEYDDANNDPQTLDKHKGMEEKLRRAEGLIDRMMEAAAHLTPSTAPPSHTPTTPATSAASRGSQAVNHWISPSAPVSTTSFPSIQAFDSTLSDEGCFMADNVESTALPSVGAESGRLCQQLYAVLPPQHDADVILRAGCTASFLQFFTLPYKEIFAGNLRPASSMSAIPNPPSHPILLARTLLYLAHGLQHLHSSDACQLSLDDPPGVIMKRYFDAASLVTGDDQFLSSLEGLECLLLETVFHINGGSLRRAWLAIKRAIGLAQLMGLHRRNPRPIAVLDAARDASPSVLWHRIVSQGRYLALMLGLPTSAVSLALPSAPTGPSECPSNYLERNHSEIMDRIAARNDSDDCYDDTTITHSIDQQLQKAAQGMPTGWWLLPRPRPRENSAGDTFESLEDVLRILLQITHFGLLILLHLPYMLRSVGNCTYDYSKQACVNASRELLNRYIRARCLHQTAFCCTGIDFSAFTACLSLLVAHVQRAHHGQGTVDFLAHQRLSDRALVEEVVGLMMEVNSAGSDALLEQTASILKSLLDIEADAADNAHKDCCAHANGEGNGSNRVLRLKIPYYGNLCISRNGVFSNVDVTPPSESIALAVMHHHEPTSFIPSASYMGLGQGPDILFPSFELNGEQTYQPNALSNPIFTGNTEPWTLDGTFRG</sequence>
<dbReference type="CDD" id="cd00067">
    <property type="entry name" value="GAL4"/>
    <property type="match status" value="1"/>
</dbReference>
<feature type="compositionally biased region" description="Low complexity" evidence="5">
    <location>
        <begin position="111"/>
        <end position="121"/>
    </location>
</feature>
<feature type="domain" description="Zn(2)-C6 fungal-type" evidence="6">
    <location>
        <begin position="28"/>
        <end position="61"/>
    </location>
</feature>
<dbReference type="Pfam" id="PF00172">
    <property type="entry name" value="Zn_clus"/>
    <property type="match status" value="1"/>
</dbReference>
<evidence type="ECO:0000259" key="6">
    <source>
        <dbReference type="PROSITE" id="PS50048"/>
    </source>
</evidence>
<keyword evidence="1" id="KW-0479">Metal-binding</keyword>
<evidence type="ECO:0000313" key="7">
    <source>
        <dbReference type="EMBL" id="TDZ54577.1"/>
    </source>
</evidence>
<name>A0A4V3HW28_COLTR</name>
<dbReference type="GO" id="GO:0008270">
    <property type="term" value="F:zinc ion binding"/>
    <property type="evidence" value="ECO:0007669"/>
    <property type="project" value="InterPro"/>
</dbReference>
<dbReference type="Proteomes" id="UP000295703">
    <property type="component" value="Unassembled WGS sequence"/>
</dbReference>
<dbReference type="EMBL" id="RYZW01000057">
    <property type="protein sequence ID" value="TDZ54577.1"/>
    <property type="molecule type" value="Genomic_DNA"/>
</dbReference>
<dbReference type="PROSITE" id="PS50048">
    <property type="entry name" value="ZN2_CY6_FUNGAL_2"/>
    <property type="match status" value="1"/>
</dbReference>
<dbReference type="InterPro" id="IPR036864">
    <property type="entry name" value="Zn2-C6_fun-type_DNA-bd_sf"/>
</dbReference>
<evidence type="ECO:0000256" key="3">
    <source>
        <dbReference type="ARBA" id="ARBA00023163"/>
    </source>
</evidence>
<feature type="region of interest" description="Disordered" evidence="5">
    <location>
        <begin position="101"/>
        <end position="124"/>
    </location>
</feature>
<dbReference type="PANTHER" id="PTHR47840">
    <property type="entry name" value="ZN(II)2CYS6 TRANSCRIPTION FACTOR (EUROFUNG)-RELATED"/>
    <property type="match status" value="1"/>
</dbReference>